<protein>
    <recommendedName>
        <fullName evidence="5">non-specific protein-tyrosine kinase</fullName>
        <ecNumber evidence="5">2.7.10.2</ecNumber>
    </recommendedName>
</protein>
<dbReference type="CDD" id="cd05387">
    <property type="entry name" value="BY-kinase"/>
    <property type="match status" value="1"/>
</dbReference>
<dbReference type="GO" id="GO:0005524">
    <property type="term" value="F:ATP binding"/>
    <property type="evidence" value="ECO:0007669"/>
    <property type="project" value="UniProtKB-KW"/>
</dbReference>
<dbReference type="GO" id="GO:0005886">
    <property type="term" value="C:plasma membrane"/>
    <property type="evidence" value="ECO:0007669"/>
    <property type="project" value="UniProtKB-SubCell"/>
</dbReference>
<dbReference type="Gene3D" id="3.40.50.300">
    <property type="entry name" value="P-loop containing nucleotide triphosphate hydrolases"/>
    <property type="match status" value="1"/>
</dbReference>
<dbReference type="NCBIfam" id="TIGR01007">
    <property type="entry name" value="eps_fam"/>
    <property type="match status" value="1"/>
</dbReference>
<evidence type="ECO:0000256" key="10">
    <source>
        <dbReference type="ARBA" id="ARBA00022741"/>
    </source>
</evidence>
<evidence type="ECO:0000256" key="1">
    <source>
        <dbReference type="ARBA" id="ARBA00004429"/>
    </source>
</evidence>
<keyword evidence="11" id="KW-0418">Kinase</keyword>
<comment type="catalytic activity">
    <reaction evidence="16">
        <text>L-tyrosyl-[protein] + ATP = O-phospho-L-tyrosyl-[protein] + ADP + H(+)</text>
        <dbReference type="Rhea" id="RHEA:10596"/>
        <dbReference type="Rhea" id="RHEA-COMP:10136"/>
        <dbReference type="Rhea" id="RHEA-COMP:20101"/>
        <dbReference type="ChEBI" id="CHEBI:15378"/>
        <dbReference type="ChEBI" id="CHEBI:30616"/>
        <dbReference type="ChEBI" id="CHEBI:46858"/>
        <dbReference type="ChEBI" id="CHEBI:61978"/>
        <dbReference type="ChEBI" id="CHEBI:456216"/>
        <dbReference type="EC" id="2.7.10.2"/>
    </reaction>
</comment>
<comment type="caution">
    <text evidence="20">The sequence shown here is derived from an EMBL/GenBank/DDBJ whole genome shotgun (WGS) entry which is preliminary data.</text>
</comment>
<evidence type="ECO:0000313" key="21">
    <source>
        <dbReference type="Proteomes" id="UP000248889"/>
    </source>
</evidence>
<comment type="similarity">
    <text evidence="2">Belongs to the CpsC/CapA family.</text>
</comment>
<keyword evidence="6" id="KW-1003">Cell membrane</keyword>
<evidence type="ECO:0000256" key="16">
    <source>
        <dbReference type="ARBA" id="ARBA00051245"/>
    </source>
</evidence>
<keyword evidence="15" id="KW-0829">Tyrosine-protein kinase</keyword>
<dbReference type="PANTHER" id="PTHR32309:SF13">
    <property type="entry name" value="FERRIC ENTEROBACTIN TRANSPORT PROTEIN FEPE"/>
    <property type="match status" value="1"/>
</dbReference>
<evidence type="ECO:0000256" key="3">
    <source>
        <dbReference type="ARBA" id="ARBA00007316"/>
    </source>
</evidence>
<comment type="similarity">
    <text evidence="3">Belongs to the CpsD/CapB family.</text>
</comment>
<proteinExistence type="inferred from homology"/>
<keyword evidence="8" id="KW-0808">Transferase</keyword>
<evidence type="ECO:0000259" key="19">
    <source>
        <dbReference type="Pfam" id="PF13614"/>
    </source>
</evidence>
<dbReference type="PANTHER" id="PTHR32309">
    <property type="entry name" value="TYROSINE-PROTEIN KINASE"/>
    <property type="match status" value="1"/>
</dbReference>
<dbReference type="Pfam" id="PF13614">
    <property type="entry name" value="AAA_31"/>
    <property type="match status" value="1"/>
</dbReference>
<evidence type="ECO:0000256" key="15">
    <source>
        <dbReference type="ARBA" id="ARBA00023137"/>
    </source>
</evidence>
<comment type="subcellular location">
    <subcellularLocation>
        <location evidence="1">Cell inner membrane</location>
        <topology evidence="1">Multi-pass membrane protein</topology>
    </subcellularLocation>
</comment>
<dbReference type="EC" id="2.7.10.2" evidence="5"/>
<dbReference type="InterPro" id="IPR025669">
    <property type="entry name" value="AAA_dom"/>
</dbReference>
<feature type="domain" description="AAA" evidence="19">
    <location>
        <begin position="255"/>
        <end position="393"/>
    </location>
</feature>
<keyword evidence="9 17" id="KW-0812">Transmembrane</keyword>
<keyword evidence="10" id="KW-0547">Nucleotide-binding</keyword>
<evidence type="ECO:0000256" key="5">
    <source>
        <dbReference type="ARBA" id="ARBA00011903"/>
    </source>
</evidence>
<dbReference type="RefSeq" id="WP_111500445.1">
    <property type="nucleotide sequence ID" value="NZ_QKYN01000037.1"/>
</dbReference>
<dbReference type="InterPro" id="IPR003856">
    <property type="entry name" value="LPS_length_determ_N"/>
</dbReference>
<dbReference type="Pfam" id="PF02706">
    <property type="entry name" value="Wzz"/>
    <property type="match status" value="1"/>
</dbReference>
<keyword evidence="14 17" id="KW-0472">Membrane</keyword>
<evidence type="ECO:0000256" key="14">
    <source>
        <dbReference type="ARBA" id="ARBA00023136"/>
    </source>
</evidence>
<feature type="domain" description="Polysaccharide chain length determinant N-terminal" evidence="18">
    <location>
        <begin position="1"/>
        <end position="53"/>
    </location>
</feature>
<evidence type="ECO:0000256" key="8">
    <source>
        <dbReference type="ARBA" id="ARBA00022679"/>
    </source>
</evidence>
<dbReference type="AlphaFoldDB" id="A0A2X0IQB3"/>
<keyword evidence="21" id="KW-1185">Reference proteome</keyword>
<sequence length="478" mass="49652">MDLRDYIMLLARRWRIVAAVLLLGAVVGYLGGHAETPQYKATATLFVPPPPAASGSRAPSYAAIAASPQVTAPVVHELGLPLTPGQLARRISADAPPGTALVRISADDPVPAAATRIANAVAQRLAVIVERLDRPAGGGSAPVRPTVAIPASVPSAPHLPTLLLDLTIGLLAGLVAGLVLALFMDGADSVLRTADALAVELDLIGGPPLLGTIPKDGRVARRSVAVLADPHGPRAEGYRRVRTNLRFVPSDRGAKVLAVTSALPGEGKTSTAVNLAAALAETGARVCLVDADLRRARVADTLGLTRSAGLSTALLGQAGLDDVLQHLDTFTVLASGPLPSNPTELLGTEAMRRTLLDLAERFDHVLVDTAPLLPVADATVLAPAVDGYLLVVRAHRTTRRELARSVRALQHTGTALTGTVLNGSSGRGDAGSYRCRRPTLARVPAPRRYRPVLQLLARPCGPTPHAIAPFPTTESALP</sequence>
<evidence type="ECO:0000256" key="4">
    <source>
        <dbReference type="ARBA" id="ARBA00008883"/>
    </source>
</evidence>
<evidence type="ECO:0000256" key="6">
    <source>
        <dbReference type="ARBA" id="ARBA00022475"/>
    </source>
</evidence>
<dbReference type="Proteomes" id="UP000248889">
    <property type="component" value="Unassembled WGS sequence"/>
</dbReference>
<evidence type="ECO:0000256" key="7">
    <source>
        <dbReference type="ARBA" id="ARBA00022519"/>
    </source>
</evidence>
<evidence type="ECO:0000256" key="13">
    <source>
        <dbReference type="ARBA" id="ARBA00022989"/>
    </source>
</evidence>
<organism evidence="20 21">
    <name type="scientific">Streptacidiphilus pinicola</name>
    <dbReference type="NCBI Taxonomy" id="2219663"/>
    <lineage>
        <taxon>Bacteria</taxon>
        <taxon>Bacillati</taxon>
        <taxon>Actinomycetota</taxon>
        <taxon>Actinomycetes</taxon>
        <taxon>Kitasatosporales</taxon>
        <taxon>Streptomycetaceae</taxon>
        <taxon>Streptacidiphilus</taxon>
    </lineage>
</organism>
<evidence type="ECO:0000313" key="20">
    <source>
        <dbReference type="EMBL" id="RAG85743.1"/>
    </source>
</evidence>
<evidence type="ECO:0000259" key="18">
    <source>
        <dbReference type="Pfam" id="PF02706"/>
    </source>
</evidence>
<accession>A0A2X0IQB3</accession>
<comment type="similarity">
    <text evidence="4">Belongs to the etk/wzc family.</text>
</comment>
<evidence type="ECO:0000256" key="2">
    <source>
        <dbReference type="ARBA" id="ARBA00006683"/>
    </source>
</evidence>
<keyword evidence="7" id="KW-0997">Cell inner membrane</keyword>
<name>A0A2X0IQB3_9ACTN</name>
<keyword evidence="13 17" id="KW-1133">Transmembrane helix</keyword>
<gene>
    <name evidence="20" type="ORF">DN069_09535</name>
</gene>
<evidence type="ECO:0000256" key="11">
    <source>
        <dbReference type="ARBA" id="ARBA00022777"/>
    </source>
</evidence>
<dbReference type="OrthoDB" id="9812433at2"/>
<evidence type="ECO:0000256" key="17">
    <source>
        <dbReference type="SAM" id="Phobius"/>
    </source>
</evidence>
<keyword evidence="12" id="KW-0067">ATP-binding</keyword>
<feature type="transmembrane region" description="Helical" evidence="17">
    <location>
        <begin position="162"/>
        <end position="183"/>
    </location>
</feature>
<dbReference type="InterPro" id="IPR005702">
    <property type="entry name" value="Wzc-like_C"/>
</dbReference>
<dbReference type="InterPro" id="IPR050445">
    <property type="entry name" value="Bact_polysacc_biosynth/exp"/>
</dbReference>
<dbReference type="InterPro" id="IPR027417">
    <property type="entry name" value="P-loop_NTPase"/>
</dbReference>
<dbReference type="EMBL" id="QKYN01000037">
    <property type="protein sequence ID" value="RAG85743.1"/>
    <property type="molecule type" value="Genomic_DNA"/>
</dbReference>
<reference evidence="20 21" key="1">
    <citation type="submission" date="2018-06" db="EMBL/GenBank/DDBJ databases">
        <title>Streptacidiphilus pinicola sp. nov., isolated from pine grove soil.</title>
        <authorList>
            <person name="Roh S.G."/>
            <person name="Park S."/>
            <person name="Kim M.-K."/>
            <person name="Yun B.-R."/>
            <person name="Park J."/>
            <person name="Kim M.J."/>
            <person name="Kim Y.S."/>
            <person name="Kim S.B."/>
        </authorList>
    </citation>
    <scope>NUCLEOTIDE SEQUENCE [LARGE SCALE GENOMIC DNA]</scope>
    <source>
        <strain evidence="20 21">MMS16-CNU450</strain>
    </source>
</reference>
<evidence type="ECO:0000256" key="9">
    <source>
        <dbReference type="ARBA" id="ARBA00022692"/>
    </source>
</evidence>
<dbReference type="SUPFAM" id="SSF52540">
    <property type="entry name" value="P-loop containing nucleoside triphosphate hydrolases"/>
    <property type="match status" value="1"/>
</dbReference>
<dbReference type="GO" id="GO:0004713">
    <property type="term" value="F:protein tyrosine kinase activity"/>
    <property type="evidence" value="ECO:0007669"/>
    <property type="project" value="UniProtKB-KW"/>
</dbReference>
<evidence type="ECO:0000256" key="12">
    <source>
        <dbReference type="ARBA" id="ARBA00022840"/>
    </source>
</evidence>